<dbReference type="AlphaFoldDB" id="A0A1L9RNA5"/>
<dbReference type="GeneID" id="63755219"/>
<dbReference type="EMBL" id="KV878211">
    <property type="protein sequence ID" value="OJJ36420.1"/>
    <property type="molecule type" value="Genomic_DNA"/>
</dbReference>
<dbReference type="GO" id="GO:0090729">
    <property type="term" value="F:toxin activity"/>
    <property type="evidence" value="ECO:0007669"/>
    <property type="project" value="InterPro"/>
</dbReference>
<dbReference type="OrthoDB" id="5421713at2759"/>
<dbReference type="SUPFAM" id="SSF51101">
    <property type="entry name" value="Mannose-binding lectins"/>
    <property type="match status" value="1"/>
</dbReference>
<dbReference type="InterPro" id="IPR036404">
    <property type="entry name" value="Jacalin-like_lectin_dom_sf"/>
</dbReference>
<dbReference type="InterPro" id="IPR036716">
    <property type="entry name" value="Pest_crys_N_sf"/>
</dbReference>
<dbReference type="VEuPathDB" id="FungiDB:ASPWEDRAFT_737296"/>
<evidence type="ECO:0000256" key="1">
    <source>
        <dbReference type="SAM" id="MobiDB-lite"/>
    </source>
</evidence>
<gene>
    <name evidence="2" type="ORF">ASPWEDRAFT_737296</name>
</gene>
<dbReference type="RefSeq" id="XP_040690096.1">
    <property type="nucleotide sequence ID" value="XM_040839371.1"/>
</dbReference>
<dbReference type="Gene3D" id="1.20.190.10">
    <property type="entry name" value="Pesticidal crystal protein, N-terminal domain"/>
    <property type="match status" value="1"/>
</dbReference>
<evidence type="ECO:0008006" key="4">
    <source>
        <dbReference type="Google" id="ProtNLM"/>
    </source>
</evidence>
<dbReference type="Gene3D" id="2.80.10.50">
    <property type="match status" value="1"/>
</dbReference>
<organism evidence="2 3">
    <name type="scientific">Aspergillus wentii DTO 134E9</name>
    <dbReference type="NCBI Taxonomy" id="1073089"/>
    <lineage>
        <taxon>Eukaryota</taxon>
        <taxon>Fungi</taxon>
        <taxon>Dikarya</taxon>
        <taxon>Ascomycota</taxon>
        <taxon>Pezizomycotina</taxon>
        <taxon>Eurotiomycetes</taxon>
        <taxon>Eurotiomycetidae</taxon>
        <taxon>Eurotiales</taxon>
        <taxon>Aspergillaceae</taxon>
        <taxon>Aspergillus</taxon>
        <taxon>Aspergillus subgen. Cremei</taxon>
    </lineage>
</organism>
<sequence>MNSIIKPEIVIPYPARSIRIVGFQSNCVLLSRDHASPYFDQWPSYYVHNDQYWYIIPGKGKFEGYYYIKSWMTGRVLFSRSGMAPYVETNEDDETNPLHYFKIEPGSGAYAGCFRLKNYQSECYLISRTSPEPHVYNCWPSDPVADEQYFKFDFDALVNNLTPSDSIEDIGKWQASPIVLKAVSVNQLTKTLVTTGLGMIPEIGGLLATLTGLLWPDDEANNLNQIDAGVREIVKGVLEEKAVADLRRKTEGLKEFIRRYGQSSVGISQKGQQLTYLLGEFTIIKRDYLDNETPWQTLQYFVPMATLHLALLRDQLFLWDEIYPEARDQGKDTEVHRAELQRHIKQYTTAAQKIFARCIKWRMEERIKDEESVDVEPMRRKEIRFRNVYDFERGVHKRSETNTHPGSPWAPPPPRSRENLQLDRFYENLRDSADSIYRQQIKDLLAPSLQWPQFINRNKEPITREIICNTTEPMGEVVAADMKHFNDRELAEQHGQITRISLFAWDRVNGFEIWHGDTSSGFRGNKDGTERILHVGEDEAVVCVSGNIDSRGLNSLQFWINQDKKICGGGGGGFGNPKISDNFRLGQPYNGKSGTATAPSTPRLRYVYGWSCDSSSTINIPEISELLGVATGVIGFGASLAKTEEL</sequence>
<keyword evidence="3" id="KW-1185">Reference proteome</keyword>
<feature type="region of interest" description="Disordered" evidence="1">
    <location>
        <begin position="396"/>
        <end position="417"/>
    </location>
</feature>
<evidence type="ECO:0000313" key="2">
    <source>
        <dbReference type="EMBL" id="OJJ36420.1"/>
    </source>
</evidence>
<dbReference type="Proteomes" id="UP000184383">
    <property type="component" value="Unassembled WGS sequence"/>
</dbReference>
<dbReference type="SUPFAM" id="SSF56849">
    <property type="entry name" value="delta-Endotoxin (insectocide), N-terminal domain"/>
    <property type="match status" value="1"/>
</dbReference>
<dbReference type="CDD" id="cd23424">
    <property type="entry name" value="beta-trefoil_Ricin_BEL-like"/>
    <property type="match status" value="1"/>
</dbReference>
<protein>
    <recommendedName>
        <fullName evidence="4">Jacalin-type lectin domain-containing protein</fullName>
    </recommendedName>
</protein>
<proteinExistence type="predicted"/>
<evidence type="ECO:0000313" key="3">
    <source>
        <dbReference type="Proteomes" id="UP000184383"/>
    </source>
</evidence>
<dbReference type="Gene3D" id="2.100.10.30">
    <property type="entry name" value="Jacalin-like lectin domain"/>
    <property type="match status" value="1"/>
</dbReference>
<accession>A0A1L9RNA5</accession>
<name>A0A1L9RNA5_ASPWE</name>
<reference evidence="3" key="1">
    <citation type="journal article" date="2017" name="Genome Biol.">
        <title>Comparative genomics reveals high biological diversity and specific adaptations in the industrially and medically important fungal genus Aspergillus.</title>
        <authorList>
            <person name="de Vries R.P."/>
            <person name="Riley R."/>
            <person name="Wiebenga A."/>
            <person name="Aguilar-Osorio G."/>
            <person name="Amillis S."/>
            <person name="Uchima C.A."/>
            <person name="Anderluh G."/>
            <person name="Asadollahi M."/>
            <person name="Askin M."/>
            <person name="Barry K."/>
            <person name="Battaglia E."/>
            <person name="Bayram O."/>
            <person name="Benocci T."/>
            <person name="Braus-Stromeyer S.A."/>
            <person name="Caldana C."/>
            <person name="Canovas D."/>
            <person name="Cerqueira G.C."/>
            <person name="Chen F."/>
            <person name="Chen W."/>
            <person name="Choi C."/>
            <person name="Clum A."/>
            <person name="Dos Santos R.A."/>
            <person name="Damasio A.R."/>
            <person name="Diallinas G."/>
            <person name="Emri T."/>
            <person name="Fekete E."/>
            <person name="Flipphi M."/>
            <person name="Freyberg S."/>
            <person name="Gallo A."/>
            <person name="Gournas C."/>
            <person name="Habgood R."/>
            <person name="Hainaut M."/>
            <person name="Harispe M.L."/>
            <person name="Henrissat B."/>
            <person name="Hilden K.S."/>
            <person name="Hope R."/>
            <person name="Hossain A."/>
            <person name="Karabika E."/>
            <person name="Karaffa L."/>
            <person name="Karanyi Z."/>
            <person name="Krasevec N."/>
            <person name="Kuo A."/>
            <person name="Kusch H."/>
            <person name="LaButti K."/>
            <person name="Lagendijk E.L."/>
            <person name="Lapidus A."/>
            <person name="Levasseur A."/>
            <person name="Lindquist E."/>
            <person name="Lipzen A."/>
            <person name="Logrieco A.F."/>
            <person name="MacCabe A."/>
            <person name="Maekelae M.R."/>
            <person name="Malavazi I."/>
            <person name="Melin P."/>
            <person name="Meyer V."/>
            <person name="Mielnichuk N."/>
            <person name="Miskei M."/>
            <person name="Molnar A.P."/>
            <person name="Mule G."/>
            <person name="Ngan C.Y."/>
            <person name="Orejas M."/>
            <person name="Orosz E."/>
            <person name="Ouedraogo J.P."/>
            <person name="Overkamp K.M."/>
            <person name="Park H.-S."/>
            <person name="Perrone G."/>
            <person name="Piumi F."/>
            <person name="Punt P.J."/>
            <person name="Ram A.F."/>
            <person name="Ramon A."/>
            <person name="Rauscher S."/>
            <person name="Record E."/>
            <person name="Riano-Pachon D.M."/>
            <person name="Robert V."/>
            <person name="Roehrig J."/>
            <person name="Ruller R."/>
            <person name="Salamov A."/>
            <person name="Salih N.S."/>
            <person name="Samson R.A."/>
            <person name="Sandor E."/>
            <person name="Sanguinetti M."/>
            <person name="Schuetze T."/>
            <person name="Sepcic K."/>
            <person name="Shelest E."/>
            <person name="Sherlock G."/>
            <person name="Sophianopoulou V."/>
            <person name="Squina F.M."/>
            <person name="Sun H."/>
            <person name="Susca A."/>
            <person name="Todd R.B."/>
            <person name="Tsang A."/>
            <person name="Unkles S.E."/>
            <person name="van de Wiele N."/>
            <person name="van Rossen-Uffink D."/>
            <person name="Oliveira J.V."/>
            <person name="Vesth T.C."/>
            <person name="Visser J."/>
            <person name="Yu J.-H."/>
            <person name="Zhou M."/>
            <person name="Andersen M.R."/>
            <person name="Archer D.B."/>
            <person name="Baker S.E."/>
            <person name="Benoit I."/>
            <person name="Brakhage A.A."/>
            <person name="Braus G.H."/>
            <person name="Fischer R."/>
            <person name="Frisvad J.C."/>
            <person name="Goldman G.H."/>
            <person name="Houbraken J."/>
            <person name="Oakley B."/>
            <person name="Pocsi I."/>
            <person name="Scazzocchio C."/>
            <person name="Seiboth B."/>
            <person name="vanKuyk P.A."/>
            <person name="Wortman J."/>
            <person name="Dyer P.S."/>
            <person name="Grigoriev I.V."/>
        </authorList>
    </citation>
    <scope>NUCLEOTIDE SEQUENCE [LARGE SCALE GENOMIC DNA]</scope>
    <source>
        <strain evidence="3">DTO 134E9</strain>
    </source>
</reference>